<dbReference type="PANTHER" id="PTHR21499:SF59">
    <property type="entry name" value="ASPARTOKINASE"/>
    <property type="match status" value="1"/>
</dbReference>
<sequence length="422" mass="48154">MQVFKFGGASVKNAEAVRNVAHIIQNFGTPTHLVVVVSAMGKTTNALEKLLNTYFAKADWQTELQNIQQYHFEISEQLFPEKHLIFTALDYLFLQLKETLLHKTQPEKYDESYDQVICFGEIIATHIVSQFLQEQGIENEWIDIRNFIKTDTTWREGKVDFAWTEQLLKREILPILQEKIVVTQGFLGGTLGNKTTTLGREGSDYTASILAYSLEAQKVTIWKDVPGILNADPKKVPNTQLYETLSYTEAAEMTFYGANVIHPKTIKPLANKNIPLYVRSFLEPHKAGTCIDGITSPQNTPTIIFKPNQVLLKFAIKDLAFITEENLSKILHTFTQTNAKIHLLQSSAVSLWIATDFQEHKVIKIIDFLSEEFAISQTRNVQLLTILYYNEKMLQSILPKFELILEQKTQQTYRAVIAEFSA</sequence>
<evidence type="ECO:0000256" key="5">
    <source>
        <dbReference type="ARBA" id="ARBA00022777"/>
    </source>
</evidence>
<dbReference type="Proteomes" id="UP000233387">
    <property type="component" value="Unassembled WGS sequence"/>
</dbReference>
<name>A0A2N3IJN2_9BACT</name>
<evidence type="ECO:0000256" key="8">
    <source>
        <dbReference type="RuleBase" id="RU004249"/>
    </source>
</evidence>
<comment type="similarity">
    <text evidence="2 7">Belongs to the aspartokinase family.</text>
</comment>
<dbReference type="GO" id="GO:0009088">
    <property type="term" value="P:threonine biosynthetic process"/>
    <property type="evidence" value="ECO:0007669"/>
    <property type="project" value="UniProtKB-UniPathway"/>
</dbReference>
<evidence type="ECO:0000259" key="9">
    <source>
        <dbReference type="Pfam" id="PF00696"/>
    </source>
</evidence>
<gene>
    <name evidence="10" type="ORF">Rain11_0460</name>
</gene>
<keyword evidence="5 7" id="KW-0418">Kinase</keyword>
<accession>A0A2N3IJN2</accession>
<dbReference type="UniPathway" id="UPA00034">
    <property type="reaction ID" value="UER00015"/>
</dbReference>
<dbReference type="GO" id="GO:0005524">
    <property type="term" value="F:ATP binding"/>
    <property type="evidence" value="ECO:0007669"/>
    <property type="project" value="UniProtKB-KW"/>
</dbReference>
<keyword evidence="11" id="KW-1185">Reference proteome</keyword>
<dbReference type="InterPro" id="IPR042199">
    <property type="entry name" value="AsparK_Bifunc_asparK/hSer_DH"/>
</dbReference>
<dbReference type="EMBL" id="NKXO01000005">
    <property type="protein sequence ID" value="PKQ70540.1"/>
    <property type="molecule type" value="Genomic_DNA"/>
</dbReference>
<evidence type="ECO:0000256" key="4">
    <source>
        <dbReference type="ARBA" id="ARBA00022741"/>
    </source>
</evidence>
<keyword evidence="6" id="KW-0067">ATP-binding</keyword>
<comment type="pathway">
    <text evidence="8">Amino-acid biosynthesis; L-threonine biosynthesis; L-threonine from L-aspartate: step 1/5.</text>
</comment>
<feature type="domain" description="Aspartate/glutamate/uridylate kinase" evidence="9">
    <location>
        <begin position="2"/>
        <end position="280"/>
    </location>
</feature>
<comment type="pathway">
    <text evidence="1 8">Amino-acid biosynthesis; L-lysine biosynthesis via DAP pathway; (S)-tetrahydrodipicolinate from L-aspartate: step 1/4.</text>
</comment>
<dbReference type="GO" id="GO:0009089">
    <property type="term" value="P:lysine biosynthetic process via diaminopimelate"/>
    <property type="evidence" value="ECO:0007669"/>
    <property type="project" value="UniProtKB-UniPathway"/>
</dbReference>
<dbReference type="AlphaFoldDB" id="A0A2N3IJN2"/>
<evidence type="ECO:0000256" key="6">
    <source>
        <dbReference type="ARBA" id="ARBA00022840"/>
    </source>
</evidence>
<dbReference type="Gene3D" id="1.20.120.1320">
    <property type="entry name" value="Aspartokinase, catalytic domain"/>
    <property type="match status" value="1"/>
</dbReference>
<evidence type="ECO:0000256" key="1">
    <source>
        <dbReference type="ARBA" id="ARBA00004766"/>
    </source>
</evidence>
<dbReference type="SUPFAM" id="SSF53633">
    <property type="entry name" value="Carbamate kinase-like"/>
    <property type="match status" value="1"/>
</dbReference>
<dbReference type="Pfam" id="PF00696">
    <property type="entry name" value="AA_kinase"/>
    <property type="match status" value="1"/>
</dbReference>
<dbReference type="RefSeq" id="WP_101357723.1">
    <property type="nucleotide sequence ID" value="NZ_NKXO01000005.1"/>
</dbReference>
<comment type="catalytic activity">
    <reaction evidence="7">
        <text>L-aspartate + ATP = 4-phospho-L-aspartate + ADP</text>
        <dbReference type="Rhea" id="RHEA:23776"/>
        <dbReference type="ChEBI" id="CHEBI:29991"/>
        <dbReference type="ChEBI" id="CHEBI:30616"/>
        <dbReference type="ChEBI" id="CHEBI:57535"/>
        <dbReference type="ChEBI" id="CHEBI:456216"/>
        <dbReference type="EC" id="2.7.2.4"/>
    </reaction>
</comment>
<evidence type="ECO:0000313" key="11">
    <source>
        <dbReference type="Proteomes" id="UP000233387"/>
    </source>
</evidence>
<evidence type="ECO:0000256" key="7">
    <source>
        <dbReference type="RuleBase" id="RU003448"/>
    </source>
</evidence>
<proteinExistence type="inferred from homology"/>
<protein>
    <recommendedName>
        <fullName evidence="7">Aspartokinase</fullName>
        <ecNumber evidence="7">2.7.2.4</ecNumber>
    </recommendedName>
</protein>
<keyword evidence="8" id="KW-0028">Amino-acid biosynthesis</keyword>
<reference evidence="10 11" key="1">
    <citation type="submission" date="2017-06" db="EMBL/GenBank/DDBJ databases">
        <title>Raineya orbicola gen. nov., sp. nov. a slightly thermophilic bacterium of the phylum Bacteroidetes and the description of Raineyaceae fam. nov.</title>
        <authorList>
            <person name="Albuquerque L."/>
            <person name="Polonia A.R.M."/>
            <person name="Barroso C."/>
            <person name="Froufe H.J.C."/>
            <person name="Lage O."/>
            <person name="Lobo-Da-Cunha A."/>
            <person name="Egas C."/>
            <person name="Da Costa M.S."/>
        </authorList>
    </citation>
    <scope>NUCLEOTIDE SEQUENCE [LARGE SCALE GENOMIC DNA]</scope>
    <source>
        <strain evidence="10 11">SPSPC-11</strain>
    </source>
</reference>
<organism evidence="10 11">
    <name type="scientific">Raineya orbicola</name>
    <dbReference type="NCBI Taxonomy" id="2016530"/>
    <lineage>
        <taxon>Bacteria</taxon>
        <taxon>Pseudomonadati</taxon>
        <taxon>Bacteroidota</taxon>
        <taxon>Cytophagia</taxon>
        <taxon>Cytophagales</taxon>
        <taxon>Raineyaceae</taxon>
        <taxon>Raineya</taxon>
    </lineage>
</organism>
<dbReference type="UniPathway" id="UPA00051">
    <property type="reaction ID" value="UER00462"/>
</dbReference>
<evidence type="ECO:0000256" key="3">
    <source>
        <dbReference type="ARBA" id="ARBA00022679"/>
    </source>
</evidence>
<dbReference type="UniPathway" id="UPA00050">
    <property type="reaction ID" value="UER00461"/>
</dbReference>
<dbReference type="InterPro" id="IPR001341">
    <property type="entry name" value="Asp_kinase"/>
</dbReference>
<dbReference type="InterPro" id="IPR001048">
    <property type="entry name" value="Asp/Glu/Uridylate_kinase"/>
</dbReference>
<comment type="pathway">
    <text evidence="8">Amino-acid biosynthesis; L-methionine biosynthesis via de novo pathway; L-homoserine from L-aspartate: step 1/3.</text>
</comment>
<dbReference type="NCBIfam" id="TIGR00657">
    <property type="entry name" value="asp_kinases"/>
    <property type="match status" value="1"/>
</dbReference>
<dbReference type="InterPro" id="IPR036393">
    <property type="entry name" value="AceGlu_kinase-like_sf"/>
</dbReference>
<evidence type="ECO:0000256" key="2">
    <source>
        <dbReference type="ARBA" id="ARBA00010122"/>
    </source>
</evidence>
<dbReference type="GO" id="GO:0005829">
    <property type="term" value="C:cytosol"/>
    <property type="evidence" value="ECO:0007669"/>
    <property type="project" value="TreeGrafter"/>
</dbReference>
<keyword evidence="4" id="KW-0547">Nucleotide-binding</keyword>
<dbReference type="PANTHER" id="PTHR21499">
    <property type="entry name" value="ASPARTATE KINASE"/>
    <property type="match status" value="1"/>
</dbReference>
<dbReference type="GO" id="GO:0009090">
    <property type="term" value="P:homoserine biosynthetic process"/>
    <property type="evidence" value="ECO:0007669"/>
    <property type="project" value="TreeGrafter"/>
</dbReference>
<evidence type="ECO:0000313" key="10">
    <source>
        <dbReference type="EMBL" id="PKQ70540.1"/>
    </source>
</evidence>
<dbReference type="Gene3D" id="3.40.1160.10">
    <property type="entry name" value="Acetylglutamate kinase-like"/>
    <property type="match status" value="1"/>
</dbReference>
<dbReference type="GO" id="GO:0004072">
    <property type="term" value="F:aspartate kinase activity"/>
    <property type="evidence" value="ECO:0007669"/>
    <property type="project" value="UniProtKB-EC"/>
</dbReference>
<keyword evidence="3 7" id="KW-0808">Transferase</keyword>
<dbReference type="EC" id="2.7.2.4" evidence="7"/>
<dbReference type="OrthoDB" id="9799110at2"/>
<comment type="caution">
    <text evidence="10">The sequence shown here is derived from an EMBL/GenBank/DDBJ whole genome shotgun (WGS) entry which is preliminary data.</text>
</comment>